<dbReference type="EMBL" id="VOFY01000010">
    <property type="protein sequence ID" value="KAA8589164.1"/>
    <property type="molecule type" value="Genomic_DNA"/>
</dbReference>
<organism evidence="2 3">
    <name type="scientific">Etheostoma spectabile</name>
    <name type="common">orangethroat darter</name>
    <dbReference type="NCBI Taxonomy" id="54343"/>
    <lineage>
        <taxon>Eukaryota</taxon>
        <taxon>Metazoa</taxon>
        <taxon>Chordata</taxon>
        <taxon>Craniata</taxon>
        <taxon>Vertebrata</taxon>
        <taxon>Euteleostomi</taxon>
        <taxon>Actinopterygii</taxon>
        <taxon>Neopterygii</taxon>
        <taxon>Teleostei</taxon>
        <taxon>Neoteleostei</taxon>
        <taxon>Acanthomorphata</taxon>
        <taxon>Eupercaria</taxon>
        <taxon>Perciformes</taxon>
        <taxon>Percoidei</taxon>
        <taxon>Percidae</taxon>
        <taxon>Etheostomatinae</taxon>
        <taxon>Etheostoma</taxon>
    </lineage>
</organism>
<proteinExistence type="predicted"/>
<name>A0A5J5D710_9PERO</name>
<feature type="transmembrane region" description="Helical" evidence="1">
    <location>
        <begin position="21"/>
        <end position="40"/>
    </location>
</feature>
<keyword evidence="1" id="KW-1133">Transmembrane helix</keyword>
<evidence type="ECO:0000313" key="3">
    <source>
        <dbReference type="Proteomes" id="UP000327493"/>
    </source>
</evidence>
<dbReference type="AlphaFoldDB" id="A0A5J5D710"/>
<evidence type="ECO:0000256" key="1">
    <source>
        <dbReference type="SAM" id="Phobius"/>
    </source>
</evidence>
<comment type="caution">
    <text evidence="2">The sequence shown here is derived from an EMBL/GenBank/DDBJ whole genome shotgun (WGS) entry which is preliminary data.</text>
</comment>
<keyword evidence="3" id="KW-1185">Reference proteome</keyword>
<keyword evidence="1" id="KW-0812">Transmembrane</keyword>
<reference evidence="2 3" key="1">
    <citation type="submission" date="2019-08" db="EMBL/GenBank/DDBJ databases">
        <title>A chromosome-level genome assembly, high-density linkage maps, and genome scans reveal the genomic architecture of hybrid incompatibilities underlying speciation via character displacement in darters (Percidae: Etheostominae).</title>
        <authorList>
            <person name="Moran R.L."/>
            <person name="Catchen J.M."/>
            <person name="Fuller R.C."/>
        </authorList>
    </citation>
    <scope>NUCLEOTIDE SEQUENCE [LARGE SCALE GENOMIC DNA]</scope>
    <source>
        <strain evidence="2">EspeVRDwgs_2016</strain>
        <tissue evidence="2">Muscle</tissue>
    </source>
</reference>
<dbReference type="Proteomes" id="UP000327493">
    <property type="component" value="Chromosome 10"/>
</dbReference>
<gene>
    <name evidence="2" type="ORF">FQN60_010509</name>
</gene>
<accession>A0A5J5D710</accession>
<protein>
    <submittedName>
        <fullName evidence="2">Uncharacterized protein</fullName>
    </submittedName>
</protein>
<keyword evidence="1" id="KW-0472">Membrane</keyword>
<sequence length="67" mass="7459">MLLFLDRKTDVRKLLLDIINLTYLIGLNIELFTVIGLCFADPVAPPDIPGEGISLRIAFPEVSSHFC</sequence>
<evidence type="ECO:0000313" key="2">
    <source>
        <dbReference type="EMBL" id="KAA8589164.1"/>
    </source>
</evidence>